<feature type="domain" description="ABC-type transport auxiliary lipoprotein component" evidence="2">
    <location>
        <begin position="27"/>
        <end position="177"/>
    </location>
</feature>
<evidence type="ECO:0000313" key="4">
    <source>
        <dbReference type="Proteomes" id="UP000506160"/>
    </source>
</evidence>
<evidence type="ECO:0000259" key="2">
    <source>
        <dbReference type="Pfam" id="PF03886"/>
    </source>
</evidence>
<dbReference type="Gene3D" id="3.40.50.10610">
    <property type="entry name" value="ABC-type transport auxiliary lipoprotein component"/>
    <property type="match status" value="1"/>
</dbReference>
<feature type="chain" id="PRO_5044500528" description="ABC-type transport auxiliary lipoprotein component domain-containing protein" evidence="1">
    <location>
        <begin position="21"/>
        <end position="187"/>
    </location>
</feature>
<gene>
    <name evidence="3" type="ORF">O970_01505</name>
</gene>
<keyword evidence="4" id="KW-1185">Reference proteome</keyword>
<feature type="signal peptide" evidence="1">
    <location>
        <begin position="1"/>
        <end position="20"/>
    </location>
</feature>
<dbReference type="PROSITE" id="PS51257">
    <property type="entry name" value="PROKAR_LIPOPROTEIN"/>
    <property type="match status" value="1"/>
</dbReference>
<keyword evidence="1" id="KW-0732">Signal</keyword>
<name>A0AB94IEL3_9GAMM</name>
<evidence type="ECO:0000313" key="3">
    <source>
        <dbReference type="EMBL" id="TEA27931.1"/>
    </source>
</evidence>
<sequence>MMKKLVILLSLLLLTGCSSSLPEKHYYQIKSAYSVAHVETSTADNFIWIAPITIADFLNKDGLVYQTNDVEYHVANDNLWLSPLSEQLQNLVVHDLSALLPTRVISSSPMAAAKTSVNLFIEGFHGTYQGEAVLKGYWVIANANGQLYSKKFAYTLPVNKDGYGAIVETLSQAWQQEISDLVNKSKL</sequence>
<dbReference type="InterPro" id="IPR005586">
    <property type="entry name" value="ABC_trans_aux"/>
</dbReference>
<dbReference type="SUPFAM" id="SSF159594">
    <property type="entry name" value="XCC0632-like"/>
    <property type="match status" value="1"/>
</dbReference>
<dbReference type="Proteomes" id="UP000506160">
    <property type="component" value="Unassembled WGS sequence"/>
</dbReference>
<organism evidence="3 4">
    <name type="scientific">Candidatus Schmidhempelia bombi str. Bimp</name>
    <dbReference type="NCBI Taxonomy" id="1387197"/>
    <lineage>
        <taxon>Bacteria</taxon>
        <taxon>Pseudomonadati</taxon>
        <taxon>Pseudomonadota</taxon>
        <taxon>Gammaproteobacteria</taxon>
        <taxon>Orbales</taxon>
        <taxon>Orbaceae</taxon>
        <taxon>Candidatus Schmidhempelia</taxon>
    </lineage>
</organism>
<proteinExistence type="predicted"/>
<comment type="caution">
    <text evidence="3">The sequence shown here is derived from an EMBL/GenBank/DDBJ whole genome shotgun (WGS) entry which is preliminary data.</text>
</comment>
<dbReference type="AlphaFoldDB" id="A0AB94IEL3"/>
<reference evidence="3 4" key="1">
    <citation type="journal article" date="2014" name="Appl. Environ. Microbiol.">
        <title>Genomic features of a bumble bee symbiont reflect its host environment.</title>
        <authorList>
            <person name="Martinson V.G."/>
            <person name="Magoc T."/>
            <person name="Koch H."/>
            <person name="Salzberg S.L."/>
            <person name="Moran N.A."/>
        </authorList>
    </citation>
    <scope>NUCLEOTIDE SEQUENCE [LARGE SCALE GENOMIC DNA]</scope>
    <source>
        <strain evidence="3 4">Bimp</strain>
    </source>
</reference>
<protein>
    <recommendedName>
        <fullName evidence="2">ABC-type transport auxiliary lipoprotein component domain-containing protein</fullName>
    </recommendedName>
</protein>
<accession>A0AB94IEL3</accession>
<dbReference type="EMBL" id="AWGA01000013">
    <property type="protein sequence ID" value="TEA27931.1"/>
    <property type="molecule type" value="Genomic_DNA"/>
</dbReference>
<evidence type="ECO:0000256" key="1">
    <source>
        <dbReference type="SAM" id="SignalP"/>
    </source>
</evidence>
<dbReference type="Pfam" id="PF03886">
    <property type="entry name" value="ABC_trans_aux"/>
    <property type="match status" value="1"/>
</dbReference>